<dbReference type="GO" id="GO:0044183">
    <property type="term" value="F:protein folding chaperone"/>
    <property type="evidence" value="ECO:0007669"/>
    <property type="project" value="InterPro"/>
</dbReference>
<dbReference type="GO" id="GO:0005524">
    <property type="term" value="F:ATP binding"/>
    <property type="evidence" value="ECO:0007669"/>
    <property type="project" value="InterPro"/>
</dbReference>
<dbReference type="RefSeq" id="WP_084549524.1">
    <property type="nucleotide sequence ID" value="NZ_FQYP01000005.1"/>
</dbReference>
<evidence type="ECO:0000313" key="5">
    <source>
        <dbReference type="EMBL" id="SHJ09670.1"/>
    </source>
</evidence>
<dbReference type="InterPro" id="IPR011032">
    <property type="entry name" value="GroES-like_sf"/>
</dbReference>
<reference evidence="6" key="1">
    <citation type="submission" date="2016-11" db="EMBL/GenBank/DDBJ databases">
        <authorList>
            <person name="Varghese N."/>
            <person name="Submissions S."/>
        </authorList>
    </citation>
    <scope>NUCLEOTIDE SEQUENCE [LARGE SCALE GENOMIC DNA]</scope>
    <source>
        <strain evidence="6">DSM 22623</strain>
    </source>
</reference>
<dbReference type="Gene3D" id="2.30.33.40">
    <property type="entry name" value="GroES chaperonin"/>
    <property type="match status" value="1"/>
</dbReference>
<dbReference type="Pfam" id="PF00166">
    <property type="entry name" value="Cpn10"/>
    <property type="match status" value="1"/>
</dbReference>
<organism evidence="5 6">
    <name type="scientific">Aquimarina spongiae</name>
    <dbReference type="NCBI Taxonomy" id="570521"/>
    <lineage>
        <taxon>Bacteria</taxon>
        <taxon>Pseudomonadati</taxon>
        <taxon>Bacteroidota</taxon>
        <taxon>Flavobacteriia</taxon>
        <taxon>Flavobacteriales</taxon>
        <taxon>Flavobacteriaceae</taxon>
        <taxon>Aquimarina</taxon>
    </lineage>
</organism>
<sequence length="103" mass="11421">MIGKFKIQPLRDWVLIKEDVAQEKPEAGIVISDTINSNQKSQKGIILATGKGKKDKPLIVKVGDLVLFERESGTEVSMEGVKMFIIKESNIFGIIRPANLEVI</sequence>
<name>A0A1M6GIF0_9FLAO</name>
<dbReference type="SUPFAM" id="SSF50129">
    <property type="entry name" value="GroES-like"/>
    <property type="match status" value="1"/>
</dbReference>
<evidence type="ECO:0000256" key="2">
    <source>
        <dbReference type="ARBA" id="ARBA00023186"/>
    </source>
</evidence>
<protein>
    <recommendedName>
        <fullName evidence="3">Co-chaperonin GroES</fullName>
    </recommendedName>
    <alternativeName>
        <fullName evidence="3">10 kDa chaperonin</fullName>
    </alternativeName>
    <alternativeName>
        <fullName evidence="3">Chaperonin-10</fullName>
        <shortName evidence="3">Cpn10</shortName>
    </alternativeName>
</protein>
<evidence type="ECO:0000256" key="3">
    <source>
        <dbReference type="HAMAP-Rule" id="MF_00580"/>
    </source>
</evidence>
<gene>
    <name evidence="3" type="primary">groES</name>
    <name evidence="3" type="synonym">groS</name>
    <name evidence="5" type="ORF">SAMN04488508_105295</name>
</gene>
<comment type="subunit">
    <text evidence="3">Heptamer of 7 subunits arranged in a ring. Interacts with the chaperonin GroEL.</text>
</comment>
<proteinExistence type="inferred from homology"/>
<dbReference type="PANTHER" id="PTHR10772:SF58">
    <property type="entry name" value="CO-CHAPERONIN GROES"/>
    <property type="match status" value="1"/>
</dbReference>
<keyword evidence="2 3" id="KW-0143">Chaperone</keyword>
<dbReference type="SMART" id="SM00883">
    <property type="entry name" value="Cpn10"/>
    <property type="match status" value="1"/>
</dbReference>
<dbReference type="PRINTS" id="PR00297">
    <property type="entry name" value="CHAPERONIN10"/>
</dbReference>
<dbReference type="GO" id="GO:0046872">
    <property type="term" value="F:metal ion binding"/>
    <property type="evidence" value="ECO:0007669"/>
    <property type="project" value="TreeGrafter"/>
</dbReference>
<dbReference type="EMBL" id="FQYP01000005">
    <property type="protein sequence ID" value="SHJ09670.1"/>
    <property type="molecule type" value="Genomic_DNA"/>
</dbReference>
<dbReference type="OrthoDB" id="9806791at2"/>
<dbReference type="FunFam" id="2.30.33.40:FF:000001">
    <property type="entry name" value="10 kDa chaperonin"/>
    <property type="match status" value="1"/>
</dbReference>
<dbReference type="CDD" id="cd00320">
    <property type="entry name" value="cpn10"/>
    <property type="match status" value="1"/>
</dbReference>
<dbReference type="GO" id="GO:0051087">
    <property type="term" value="F:protein-folding chaperone binding"/>
    <property type="evidence" value="ECO:0007669"/>
    <property type="project" value="TreeGrafter"/>
</dbReference>
<evidence type="ECO:0000313" key="6">
    <source>
        <dbReference type="Proteomes" id="UP000184432"/>
    </source>
</evidence>
<keyword evidence="3" id="KW-0963">Cytoplasm</keyword>
<dbReference type="HAMAP" id="MF_00580">
    <property type="entry name" value="CH10"/>
    <property type="match status" value="1"/>
</dbReference>
<keyword evidence="6" id="KW-1185">Reference proteome</keyword>
<dbReference type="InterPro" id="IPR037124">
    <property type="entry name" value="Chaperonin_GroES_sf"/>
</dbReference>
<evidence type="ECO:0000256" key="1">
    <source>
        <dbReference type="ARBA" id="ARBA00006975"/>
    </source>
</evidence>
<dbReference type="PANTHER" id="PTHR10772">
    <property type="entry name" value="10 KDA HEAT SHOCK PROTEIN"/>
    <property type="match status" value="1"/>
</dbReference>
<dbReference type="Proteomes" id="UP000184432">
    <property type="component" value="Unassembled WGS sequence"/>
</dbReference>
<accession>A0A1M6GIF0</accession>
<dbReference type="GO" id="GO:0005737">
    <property type="term" value="C:cytoplasm"/>
    <property type="evidence" value="ECO:0007669"/>
    <property type="project" value="UniProtKB-SubCell"/>
</dbReference>
<dbReference type="InterPro" id="IPR020818">
    <property type="entry name" value="Chaperonin_GroES"/>
</dbReference>
<evidence type="ECO:0000256" key="4">
    <source>
        <dbReference type="RuleBase" id="RU000535"/>
    </source>
</evidence>
<dbReference type="AlphaFoldDB" id="A0A1M6GIF0"/>
<dbReference type="STRING" id="570521.SAMN04488508_105295"/>
<comment type="subcellular location">
    <subcellularLocation>
        <location evidence="3">Cytoplasm</location>
    </subcellularLocation>
</comment>
<dbReference type="GO" id="GO:0051082">
    <property type="term" value="F:unfolded protein binding"/>
    <property type="evidence" value="ECO:0007669"/>
    <property type="project" value="TreeGrafter"/>
</dbReference>
<comment type="function">
    <text evidence="3 4">Together with the chaperonin GroEL, plays an essential role in assisting protein folding. The GroEL-GroES system forms a nano-cage that allows encapsulation of the non-native substrate proteins and provides a physical environment optimized to promote and accelerate protein folding. GroES binds to the apical surface of the GroEL ring, thereby capping the opening of the GroEL channel.</text>
</comment>
<comment type="similarity">
    <text evidence="1 3 4">Belongs to the GroES chaperonin family.</text>
</comment>